<dbReference type="NCBIfam" id="TIGR02915">
    <property type="entry name" value="PEP_resp_reg"/>
    <property type="match status" value="1"/>
</dbReference>
<dbReference type="Gene3D" id="1.10.8.60">
    <property type="match status" value="1"/>
</dbReference>
<dbReference type="InterPro" id="IPR014264">
    <property type="entry name" value="PEP-CTERM_resp_reg"/>
</dbReference>
<name>A0AAU9C661_9GAMM</name>
<feature type="modified residue" description="4-aspartylphosphate" evidence="5">
    <location>
        <position position="53"/>
    </location>
</feature>
<dbReference type="GO" id="GO:0043565">
    <property type="term" value="F:sequence-specific DNA binding"/>
    <property type="evidence" value="ECO:0007669"/>
    <property type="project" value="InterPro"/>
</dbReference>
<evidence type="ECO:0000256" key="2">
    <source>
        <dbReference type="ARBA" id="ARBA00022840"/>
    </source>
</evidence>
<dbReference type="InterPro" id="IPR002197">
    <property type="entry name" value="HTH_Fis"/>
</dbReference>
<dbReference type="SUPFAM" id="SSF46689">
    <property type="entry name" value="Homeodomain-like"/>
    <property type="match status" value="1"/>
</dbReference>
<proteinExistence type="predicted"/>
<dbReference type="GO" id="GO:0005524">
    <property type="term" value="F:ATP binding"/>
    <property type="evidence" value="ECO:0007669"/>
    <property type="project" value="UniProtKB-KW"/>
</dbReference>
<evidence type="ECO:0000313" key="9">
    <source>
        <dbReference type="Proteomes" id="UP001321825"/>
    </source>
</evidence>
<evidence type="ECO:0000259" key="7">
    <source>
        <dbReference type="PROSITE" id="PS50110"/>
    </source>
</evidence>
<dbReference type="InterPro" id="IPR025662">
    <property type="entry name" value="Sigma_54_int_dom_ATP-bd_1"/>
</dbReference>
<keyword evidence="9" id="KW-1185">Reference proteome</keyword>
<dbReference type="RefSeq" id="WP_317705035.1">
    <property type="nucleotide sequence ID" value="NZ_AP024714.1"/>
</dbReference>
<evidence type="ECO:0000256" key="5">
    <source>
        <dbReference type="PROSITE-ProRule" id="PRU00169"/>
    </source>
</evidence>
<dbReference type="AlphaFoldDB" id="A0AAU9C661"/>
<dbReference type="PANTHER" id="PTHR32071:SF113">
    <property type="entry name" value="ALGINATE BIOSYNTHESIS TRANSCRIPTIONAL REGULATORY PROTEIN ALGB"/>
    <property type="match status" value="1"/>
</dbReference>
<keyword evidence="3" id="KW-0805">Transcription regulation</keyword>
<dbReference type="Pfam" id="PF00072">
    <property type="entry name" value="Response_reg"/>
    <property type="match status" value="1"/>
</dbReference>
<keyword evidence="1" id="KW-0547">Nucleotide-binding</keyword>
<dbReference type="SUPFAM" id="SSF52172">
    <property type="entry name" value="CheY-like"/>
    <property type="match status" value="1"/>
</dbReference>
<dbReference type="GO" id="GO:0006355">
    <property type="term" value="P:regulation of DNA-templated transcription"/>
    <property type="evidence" value="ECO:0007669"/>
    <property type="project" value="InterPro"/>
</dbReference>
<dbReference type="Pfam" id="PF25601">
    <property type="entry name" value="AAA_lid_14"/>
    <property type="match status" value="1"/>
</dbReference>
<dbReference type="Gene3D" id="3.40.50.300">
    <property type="entry name" value="P-loop containing nucleotide triphosphate hydrolases"/>
    <property type="match status" value="1"/>
</dbReference>
<dbReference type="PROSITE" id="PS50110">
    <property type="entry name" value="RESPONSE_REGULATORY"/>
    <property type="match status" value="1"/>
</dbReference>
<dbReference type="Proteomes" id="UP001321825">
    <property type="component" value="Chromosome"/>
</dbReference>
<accession>A0AAU9C661</accession>
<dbReference type="Pfam" id="PF02954">
    <property type="entry name" value="HTH_8"/>
    <property type="match status" value="1"/>
</dbReference>
<dbReference type="PROSITE" id="PS00675">
    <property type="entry name" value="SIGMA54_INTERACT_1"/>
    <property type="match status" value="1"/>
</dbReference>
<dbReference type="Gene3D" id="1.10.10.60">
    <property type="entry name" value="Homeodomain-like"/>
    <property type="match status" value="1"/>
</dbReference>
<dbReference type="PROSITE" id="PS00676">
    <property type="entry name" value="SIGMA54_INTERACT_2"/>
    <property type="match status" value="1"/>
</dbReference>
<dbReference type="PROSITE" id="PS50045">
    <property type="entry name" value="SIGMA54_INTERACT_4"/>
    <property type="match status" value="1"/>
</dbReference>
<dbReference type="Pfam" id="PF00158">
    <property type="entry name" value="Sigma54_activat"/>
    <property type="match status" value="1"/>
</dbReference>
<dbReference type="InterPro" id="IPR002078">
    <property type="entry name" value="Sigma_54_int"/>
</dbReference>
<dbReference type="PRINTS" id="PR01590">
    <property type="entry name" value="HTHFIS"/>
</dbReference>
<evidence type="ECO:0000256" key="3">
    <source>
        <dbReference type="ARBA" id="ARBA00023015"/>
    </source>
</evidence>
<dbReference type="SUPFAM" id="SSF52540">
    <property type="entry name" value="P-loop containing nucleoside triphosphate hydrolases"/>
    <property type="match status" value="1"/>
</dbReference>
<dbReference type="PANTHER" id="PTHR32071">
    <property type="entry name" value="TRANSCRIPTIONAL REGULATORY PROTEIN"/>
    <property type="match status" value="1"/>
</dbReference>
<keyword evidence="5" id="KW-0597">Phosphoprotein</keyword>
<evidence type="ECO:0000259" key="6">
    <source>
        <dbReference type="PROSITE" id="PS50045"/>
    </source>
</evidence>
<dbReference type="SMART" id="SM00382">
    <property type="entry name" value="AAA"/>
    <property type="match status" value="1"/>
</dbReference>
<dbReference type="KEGG" id="mcau:MIT9_P2230"/>
<evidence type="ECO:0000313" key="8">
    <source>
        <dbReference type="EMBL" id="BCX82644.1"/>
    </source>
</evidence>
<dbReference type="EMBL" id="AP024714">
    <property type="protein sequence ID" value="BCX82644.1"/>
    <property type="molecule type" value="Genomic_DNA"/>
</dbReference>
<dbReference type="SMART" id="SM00448">
    <property type="entry name" value="REC"/>
    <property type="match status" value="1"/>
</dbReference>
<dbReference type="Gene3D" id="3.40.50.2300">
    <property type="match status" value="1"/>
</dbReference>
<dbReference type="InterPro" id="IPR001789">
    <property type="entry name" value="Sig_transdc_resp-reg_receiver"/>
</dbReference>
<dbReference type="GO" id="GO:0000160">
    <property type="term" value="P:phosphorelay signal transduction system"/>
    <property type="evidence" value="ECO:0007669"/>
    <property type="project" value="InterPro"/>
</dbReference>
<sequence>MSDFTLLIVEDDPGLQSQLKWNFADRYKVVTAGDRESALAVVKKRPPAVVTLDLGLPPDPGGVSEGFATLEAILHHSPHTKVIVITGNDQVDNAVRAIGMGAYDFYQKPVEPDMLAFVVERAMRLYELEEENRKLARSQVNHPLDGVIAASPRMVEICRLLERLATTDLSVLLLGESGTGKEVMARALHNLSRRREGPFVAINAAAIPETLLEAELFGYEKGAFTDAAKQTVGKIEMASGGTLFLDEIGDMPPSLQPKLLRFLQERTIERIGGRQPIPVDVRIVCATNQDLEALIAQGRFRQDLYFRINESVIELPPLRERREDIAVLARAFLHRYNHEMKRDLLDFDESALAALDACDWPGNVRELQGRVKTAVALARGPKIRAEDLKLSPPETNRRLLTLKEAREEAERQALAAALSAADGKVAKAAEILDVTRPTLYTLLGKHNLKVS</sequence>
<keyword evidence="4" id="KW-0804">Transcription</keyword>
<dbReference type="InterPro" id="IPR009057">
    <property type="entry name" value="Homeodomain-like_sf"/>
</dbReference>
<evidence type="ECO:0000256" key="1">
    <source>
        <dbReference type="ARBA" id="ARBA00022741"/>
    </source>
</evidence>
<evidence type="ECO:0000256" key="4">
    <source>
        <dbReference type="ARBA" id="ARBA00023163"/>
    </source>
</evidence>
<keyword evidence="2" id="KW-0067">ATP-binding</keyword>
<protein>
    <submittedName>
        <fullName evidence="8">Two-component system, NtrC family, response regulator</fullName>
    </submittedName>
</protein>
<feature type="domain" description="Response regulatory" evidence="7">
    <location>
        <begin position="5"/>
        <end position="123"/>
    </location>
</feature>
<dbReference type="FunFam" id="3.40.50.300:FF:000006">
    <property type="entry name" value="DNA-binding transcriptional regulator NtrC"/>
    <property type="match status" value="1"/>
</dbReference>
<dbReference type="InterPro" id="IPR027417">
    <property type="entry name" value="P-loop_NTPase"/>
</dbReference>
<gene>
    <name evidence="8" type="ORF">MIT9_P2230</name>
</gene>
<organism evidence="8 9">
    <name type="scientific">Methylomarinovum caldicuralii</name>
    <dbReference type="NCBI Taxonomy" id="438856"/>
    <lineage>
        <taxon>Bacteria</taxon>
        <taxon>Pseudomonadati</taxon>
        <taxon>Pseudomonadota</taxon>
        <taxon>Gammaproteobacteria</taxon>
        <taxon>Methylococcales</taxon>
        <taxon>Methylothermaceae</taxon>
        <taxon>Methylomarinovum</taxon>
    </lineage>
</organism>
<dbReference type="InterPro" id="IPR025943">
    <property type="entry name" value="Sigma_54_int_dom_ATP-bd_2"/>
</dbReference>
<feature type="domain" description="Sigma-54 factor interaction" evidence="6">
    <location>
        <begin position="147"/>
        <end position="376"/>
    </location>
</feature>
<dbReference type="CDD" id="cd00009">
    <property type="entry name" value="AAA"/>
    <property type="match status" value="1"/>
</dbReference>
<dbReference type="InterPro" id="IPR058031">
    <property type="entry name" value="AAA_lid_NorR"/>
</dbReference>
<reference evidence="9" key="1">
    <citation type="journal article" date="2024" name="Int. J. Syst. Evol. Microbiol.">
        <title>Methylomarinovum tepidoasis sp. nov., a moderately thermophilic methanotroph of the family Methylothermaceae isolated from a deep-sea hydrothermal field.</title>
        <authorList>
            <person name="Hirayama H."/>
            <person name="Takaki Y."/>
            <person name="Abe M."/>
            <person name="Miyazaki M."/>
            <person name="Uematsu K."/>
            <person name="Matsui Y."/>
            <person name="Takai K."/>
        </authorList>
    </citation>
    <scope>NUCLEOTIDE SEQUENCE [LARGE SCALE GENOMIC DNA]</scope>
    <source>
        <strain evidence="9">IT-9</strain>
    </source>
</reference>
<dbReference type="InterPro" id="IPR011006">
    <property type="entry name" value="CheY-like_superfamily"/>
</dbReference>
<dbReference type="InterPro" id="IPR003593">
    <property type="entry name" value="AAA+_ATPase"/>
</dbReference>